<keyword evidence="1" id="KW-0732">Signal</keyword>
<feature type="signal peptide" evidence="1">
    <location>
        <begin position="1"/>
        <end position="24"/>
    </location>
</feature>
<reference evidence="2 3" key="1">
    <citation type="submission" date="2017-11" db="EMBL/GenBank/DDBJ databases">
        <title>Draft Genome Sequence of Methylobacter psychrotolerans Sph1T, an Obligate Methanotroph from Low-Temperature Environments.</title>
        <authorList>
            <person name="Oshkin I.Y."/>
            <person name="Miroshnikov K."/>
            <person name="Belova S.E."/>
            <person name="Korzhenkov A."/>
            <person name="Toshchakov S.V."/>
            <person name="Dedysh S.N."/>
        </authorList>
    </citation>
    <scope>NUCLEOTIDE SEQUENCE [LARGE SCALE GENOMIC DNA]</scope>
    <source>
        <strain evidence="2 3">Sph1</strain>
    </source>
</reference>
<gene>
    <name evidence="2" type="ORF">AADEFJLK_02367</name>
</gene>
<dbReference type="RefSeq" id="WP_211299207.1">
    <property type="nucleotide sequence ID" value="NZ_PGFZ01000005.1"/>
</dbReference>
<organism evidence="2 3">
    <name type="scientific">Methylovulum psychrotolerans</name>
    <dbReference type="NCBI Taxonomy" id="1704499"/>
    <lineage>
        <taxon>Bacteria</taxon>
        <taxon>Pseudomonadati</taxon>
        <taxon>Pseudomonadota</taxon>
        <taxon>Gammaproteobacteria</taxon>
        <taxon>Methylococcales</taxon>
        <taxon>Methylococcaceae</taxon>
        <taxon>Methylovulum</taxon>
    </lineage>
</organism>
<evidence type="ECO:0008006" key="4">
    <source>
        <dbReference type="Google" id="ProtNLM"/>
    </source>
</evidence>
<evidence type="ECO:0000256" key="1">
    <source>
        <dbReference type="SAM" id="SignalP"/>
    </source>
</evidence>
<dbReference type="AlphaFoldDB" id="A0A2S5CL12"/>
<accession>A0A2S5CL12</accession>
<feature type="chain" id="PRO_5015602517" description="Lipoprotein" evidence="1">
    <location>
        <begin position="25"/>
        <end position="250"/>
    </location>
</feature>
<protein>
    <recommendedName>
        <fullName evidence="4">Lipoprotein</fullName>
    </recommendedName>
</protein>
<dbReference type="Proteomes" id="UP000237423">
    <property type="component" value="Unassembled WGS sequence"/>
</dbReference>
<evidence type="ECO:0000313" key="3">
    <source>
        <dbReference type="Proteomes" id="UP000237423"/>
    </source>
</evidence>
<proteinExistence type="predicted"/>
<name>A0A2S5CL12_9GAMM</name>
<dbReference type="PROSITE" id="PS51257">
    <property type="entry name" value="PROKAR_LIPOPROTEIN"/>
    <property type="match status" value="1"/>
</dbReference>
<evidence type="ECO:0000313" key="2">
    <source>
        <dbReference type="EMBL" id="POZ51501.1"/>
    </source>
</evidence>
<sequence length="250" mass="26847">MAVRKVWAMVGLAFTLVVSGCATYQTPGAGINIGNLSKADADIAELMKREPAASFPARLAVARIQASGYDSGHLSCYGNGRYCVLTARDIEAEQEVSRLSRLPMIAGIAAMSRMLLPETPDSMKDLRLAAASLKTDMLLVYSVDTHFTVESTDIGPLALISLGFLPNKEAHVTATAACVLVDVRTGFVYGTAESTATEQQRASMWSSEAAIDSSRLKAEEQAFRQMIGDFDKLWKGVAETYAGKTANPVR</sequence>
<dbReference type="EMBL" id="PGFZ01000005">
    <property type="protein sequence ID" value="POZ51501.1"/>
    <property type="molecule type" value="Genomic_DNA"/>
</dbReference>
<comment type="caution">
    <text evidence="2">The sequence shown here is derived from an EMBL/GenBank/DDBJ whole genome shotgun (WGS) entry which is preliminary data.</text>
</comment>